<evidence type="ECO:0000256" key="3">
    <source>
        <dbReference type="ARBA" id="ARBA00022801"/>
    </source>
</evidence>
<dbReference type="InterPro" id="IPR036059">
    <property type="entry name" value="TldD/PmbA_sf"/>
</dbReference>
<organism evidence="8 9">
    <name type="scientific">Thermoclostridium stercorarium subsp. thermolacticum DSM 2910</name>
    <dbReference type="NCBI Taxonomy" id="1121336"/>
    <lineage>
        <taxon>Bacteria</taxon>
        <taxon>Bacillati</taxon>
        <taxon>Bacillota</taxon>
        <taxon>Clostridia</taxon>
        <taxon>Eubacteriales</taxon>
        <taxon>Oscillospiraceae</taxon>
        <taxon>Thermoclostridium</taxon>
    </lineage>
</organism>
<dbReference type="PANTHER" id="PTHR30624">
    <property type="entry name" value="UNCHARACTERIZED PROTEIN TLDD AND PMBA"/>
    <property type="match status" value="1"/>
</dbReference>
<feature type="domain" description="Metalloprotease TldD/E central" evidence="7">
    <location>
        <begin position="113"/>
        <end position="203"/>
    </location>
</feature>
<dbReference type="InterPro" id="IPR035068">
    <property type="entry name" value="TldD/PmbA_N"/>
</dbReference>
<keyword evidence="4" id="KW-0482">Metalloprotease</keyword>
<name>A0A1B1YA13_THEST</name>
<dbReference type="InterPro" id="IPR045570">
    <property type="entry name" value="Metalloprtase-TldD/E_cen_dom"/>
</dbReference>
<sequence length="461" mass="50150">MLTTGEMEKILQTALSGGGDFAELFFEDKDELNIKCSQQVLKGVTSVHIFGAGIYVLSGTRSVYVYTNNLSYSGLLDAARRAAELLDSCERLDRGQIIFSMQRVKNPNSVTEYPGTVPILKKIQVVRETDAAARSTGHTVRQLNVDYFDTDQRILIVNSEGLYAEDRRITTRLRIQATVEDGNNSHYEWADFPSPHGFETFRDKNDYISFARNFINDMADSLHAVTVPSCVVPVVFEAGSCGVLWHEACGHPLEATAIAANNSDFVGKLGQKVASTKVTVIDDGSIPGMYGSAAIDDEGHPTQKNVLIENGILKGYLCDRLGGRKLNMPSTGSGRRQGYMFPPAARMTNTYLAPGTDDEDEMIRTIDEGLFVKRLGGGDSGREFSVAVTEGYWIKDGKIGPRVKGLTLNARGIDLINKVDRVGSKLKPDSGGFCGSVSGLVTTTSFQPRIRVSSMTVGGEG</sequence>
<evidence type="ECO:0000313" key="9">
    <source>
        <dbReference type="Proteomes" id="UP000092971"/>
    </source>
</evidence>
<feature type="domain" description="Metalloprotease TldD/E C-terminal" evidence="6">
    <location>
        <begin position="231"/>
        <end position="459"/>
    </location>
</feature>
<dbReference type="PANTHER" id="PTHR30624:SF4">
    <property type="entry name" value="METALLOPROTEASE TLDD"/>
    <property type="match status" value="1"/>
</dbReference>
<dbReference type="InterPro" id="IPR002510">
    <property type="entry name" value="Metalloprtase-TldD/E_N"/>
</dbReference>
<gene>
    <name evidence="8" type="ORF">CSTERTH_00225</name>
</gene>
<proteinExistence type="inferred from homology"/>
<dbReference type="RefSeq" id="WP_054632744.1">
    <property type="nucleotide sequence ID" value="NZ_CP014672.1"/>
</dbReference>
<dbReference type="EMBL" id="CP014672">
    <property type="protein sequence ID" value="ANW97569.1"/>
    <property type="molecule type" value="Genomic_DNA"/>
</dbReference>
<evidence type="ECO:0000313" key="8">
    <source>
        <dbReference type="EMBL" id="ANW97569.1"/>
    </source>
</evidence>
<dbReference type="InterPro" id="IPR045569">
    <property type="entry name" value="Metalloprtase-TldD/E_C"/>
</dbReference>
<evidence type="ECO:0000259" key="5">
    <source>
        <dbReference type="Pfam" id="PF01523"/>
    </source>
</evidence>
<dbReference type="Pfam" id="PF19290">
    <property type="entry name" value="PmbA_TldD_2nd"/>
    <property type="match status" value="1"/>
</dbReference>
<feature type="domain" description="Metalloprotease TldD/E N-terminal" evidence="5">
    <location>
        <begin position="22"/>
        <end position="85"/>
    </location>
</feature>
<keyword evidence="2 8" id="KW-0645">Protease</keyword>
<dbReference type="AlphaFoldDB" id="A0A1B1YA13"/>
<dbReference type="OrthoDB" id="9803213at2"/>
<protein>
    <submittedName>
        <fullName evidence="8">Zn-dependent protease</fullName>
    </submittedName>
</protein>
<evidence type="ECO:0000256" key="2">
    <source>
        <dbReference type="ARBA" id="ARBA00022670"/>
    </source>
</evidence>
<dbReference type="SUPFAM" id="SSF111283">
    <property type="entry name" value="Putative modulator of DNA gyrase, PmbA/TldD"/>
    <property type="match status" value="1"/>
</dbReference>
<dbReference type="GO" id="GO:0008237">
    <property type="term" value="F:metallopeptidase activity"/>
    <property type="evidence" value="ECO:0007669"/>
    <property type="project" value="UniProtKB-KW"/>
</dbReference>
<evidence type="ECO:0000256" key="4">
    <source>
        <dbReference type="ARBA" id="ARBA00023049"/>
    </source>
</evidence>
<keyword evidence="3" id="KW-0378">Hydrolase</keyword>
<evidence type="ECO:0000259" key="6">
    <source>
        <dbReference type="Pfam" id="PF19289"/>
    </source>
</evidence>
<dbReference type="Proteomes" id="UP000092971">
    <property type="component" value="Chromosome"/>
</dbReference>
<dbReference type="Gene3D" id="3.30.2290.10">
    <property type="entry name" value="PmbA/TldD superfamily"/>
    <property type="match status" value="1"/>
</dbReference>
<evidence type="ECO:0000256" key="1">
    <source>
        <dbReference type="ARBA" id="ARBA00005836"/>
    </source>
</evidence>
<dbReference type="GO" id="GO:0005829">
    <property type="term" value="C:cytosol"/>
    <property type="evidence" value="ECO:0007669"/>
    <property type="project" value="TreeGrafter"/>
</dbReference>
<dbReference type="Pfam" id="PF01523">
    <property type="entry name" value="PmbA_TldD_1st"/>
    <property type="match status" value="1"/>
</dbReference>
<dbReference type="GO" id="GO:0006508">
    <property type="term" value="P:proteolysis"/>
    <property type="evidence" value="ECO:0007669"/>
    <property type="project" value="UniProtKB-KW"/>
</dbReference>
<accession>A0A1B1YA13</accession>
<dbReference type="Pfam" id="PF19289">
    <property type="entry name" value="PmbA_TldD_3rd"/>
    <property type="match status" value="1"/>
</dbReference>
<reference evidence="8 9" key="1">
    <citation type="submission" date="2016-02" db="EMBL/GenBank/DDBJ databases">
        <title>Comparison of Clostridium stercorarium subspecies using comparative genomics and transcriptomics.</title>
        <authorList>
            <person name="Schellenberg J."/>
            <person name="Thallinger G."/>
            <person name="Levin D.B."/>
            <person name="Zhang X."/>
            <person name="Alvare G."/>
            <person name="Fristensky B."/>
            <person name="Sparling R."/>
        </authorList>
    </citation>
    <scope>NUCLEOTIDE SEQUENCE [LARGE SCALE GENOMIC DNA]</scope>
    <source>
        <strain evidence="8 9">DSM 2910</strain>
    </source>
</reference>
<dbReference type="InterPro" id="IPR051463">
    <property type="entry name" value="Peptidase_U62_metallo"/>
</dbReference>
<comment type="similarity">
    <text evidence="1">Belongs to the peptidase U62 family.</text>
</comment>
<evidence type="ECO:0000259" key="7">
    <source>
        <dbReference type="Pfam" id="PF19290"/>
    </source>
</evidence>